<proteinExistence type="inferred from homology"/>
<evidence type="ECO:0000256" key="5">
    <source>
        <dbReference type="RuleBase" id="RU361279"/>
    </source>
</evidence>
<evidence type="ECO:0000256" key="2">
    <source>
        <dbReference type="ARBA" id="ARBA00022741"/>
    </source>
</evidence>
<dbReference type="AlphaFoldDB" id="A0A433XKN4"/>
<keyword evidence="2 4" id="KW-0547">Nucleotide-binding</keyword>
<dbReference type="EMBL" id="RZNJ01000001">
    <property type="protein sequence ID" value="RUT34650.1"/>
    <property type="molecule type" value="Genomic_DNA"/>
</dbReference>
<protein>
    <recommendedName>
        <fullName evidence="5">5-formyltetrahydrofolate cyclo-ligase</fullName>
        <ecNumber evidence="5">6.3.3.2</ecNumber>
    </recommendedName>
</protein>
<keyword evidence="5" id="KW-0460">Magnesium</keyword>
<feature type="binding site" evidence="4">
    <location>
        <begin position="141"/>
        <end position="149"/>
    </location>
    <ligand>
        <name>ATP</name>
        <dbReference type="ChEBI" id="CHEBI:30616"/>
    </ligand>
</feature>
<dbReference type="Proteomes" id="UP000281547">
    <property type="component" value="Unassembled WGS sequence"/>
</dbReference>
<dbReference type="InterPro" id="IPR037171">
    <property type="entry name" value="NagB/RpiA_transferase-like"/>
</dbReference>
<keyword evidence="7" id="KW-1185">Reference proteome</keyword>
<dbReference type="GO" id="GO:0046872">
    <property type="term" value="F:metal ion binding"/>
    <property type="evidence" value="ECO:0007669"/>
    <property type="project" value="UniProtKB-KW"/>
</dbReference>
<dbReference type="InterPro" id="IPR024185">
    <property type="entry name" value="FTHF_cligase-like_sf"/>
</dbReference>
<organism evidence="6 7">
    <name type="scientific">Arsenicitalea aurantiaca</name>
    <dbReference type="NCBI Taxonomy" id="1783274"/>
    <lineage>
        <taxon>Bacteria</taxon>
        <taxon>Pseudomonadati</taxon>
        <taxon>Pseudomonadota</taxon>
        <taxon>Alphaproteobacteria</taxon>
        <taxon>Hyphomicrobiales</taxon>
        <taxon>Devosiaceae</taxon>
        <taxon>Arsenicitalea</taxon>
    </lineage>
</organism>
<dbReference type="PIRSF" id="PIRSF006806">
    <property type="entry name" value="FTHF_cligase"/>
    <property type="match status" value="1"/>
</dbReference>
<comment type="caution">
    <text evidence="6">The sequence shown here is derived from an EMBL/GenBank/DDBJ whole genome shotgun (WGS) entry which is preliminary data.</text>
</comment>
<evidence type="ECO:0000256" key="3">
    <source>
        <dbReference type="ARBA" id="ARBA00022840"/>
    </source>
</evidence>
<name>A0A433XKN4_9HYPH</name>
<dbReference type="EC" id="6.3.3.2" evidence="5"/>
<dbReference type="PANTHER" id="PTHR23407:SF1">
    <property type="entry name" value="5-FORMYLTETRAHYDROFOLATE CYCLO-LIGASE"/>
    <property type="match status" value="1"/>
</dbReference>
<dbReference type="GO" id="GO:0005524">
    <property type="term" value="F:ATP binding"/>
    <property type="evidence" value="ECO:0007669"/>
    <property type="project" value="UniProtKB-KW"/>
</dbReference>
<feature type="binding site" evidence="4">
    <location>
        <position position="66"/>
    </location>
    <ligand>
        <name>substrate</name>
    </ligand>
</feature>
<dbReference type="Pfam" id="PF01812">
    <property type="entry name" value="5-FTHF_cyc-lig"/>
    <property type="match status" value="1"/>
</dbReference>
<evidence type="ECO:0000313" key="6">
    <source>
        <dbReference type="EMBL" id="RUT34650.1"/>
    </source>
</evidence>
<reference evidence="6 7" key="1">
    <citation type="journal article" date="2016" name="Int. J. Syst. Evol. Microbiol.">
        <title>Arsenicitalea aurantiaca gen. nov., sp. nov., a new member of the family Hyphomicrobiaceae, isolated from high-arsenic sediment.</title>
        <authorList>
            <person name="Mu Y."/>
            <person name="Zhou L."/>
            <person name="Zeng X.C."/>
            <person name="Liu L."/>
            <person name="Pan Y."/>
            <person name="Chen X."/>
            <person name="Wang J."/>
            <person name="Li S."/>
            <person name="Li W.J."/>
            <person name="Wang Y."/>
        </authorList>
    </citation>
    <scope>NUCLEOTIDE SEQUENCE [LARGE SCALE GENOMIC DNA]</scope>
    <source>
        <strain evidence="6 7">42-50</strain>
    </source>
</reference>
<dbReference type="GO" id="GO:0009396">
    <property type="term" value="P:folic acid-containing compound biosynthetic process"/>
    <property type="evidence" value="ECO:0007669"/>
    <property type="project" value="TreeGrafter"/>
</dbReference>
<evidence type="ECO:0000256" key="1">
    <source>
        <dbReference type="ARBA" id="ARBA00010638"/>
    </source>
</evidence>
<dbReference type="GO" id="GO:0035999">
    <property type="term" value="P:tetrahydrofolate interconversion"/>
    <property type="evidence" value="ECO:0007669"/>
    <property type="project" value="TreeGrafter"/>
</dbReference>
<keyword evidence="5" id="KW-0479">Metal-binding</keyword>
<dbReference type="GO" id="GO:0030272">
    <property type="term" value="F:5-formyltetrahydrofolate cyclo-ligase activity"/>
    <property type="evidence" value="ECO:0007669"/>
    <property type="project" value="UniProtKB-EC"/>
</dbReference>
<comment type="similarity">
    <text evidence="1 5">Belongs to the 5-formyltetrahydrofolate cyclo-ligase family.</text>
</comment>
<dbReference type="InterPro" id="IPR002698">
    <property type="entry name" value="FTHF_cligase"/>
</dbReference>
<dbReference type="NCBIfam" id="TIGR02727">
    <property type="entry name" value="MTHFS_bact"/>
    <property type="match status" value="1"/>
</dbReference>
<gene>
    <name evidence="6" type="ORF">EMQ25_01425</name>
</gene>
<evidence type="ECO:0000313" key="7">
    <source>
        <dbReference type="Proteomes" id="UP000281547"/>
    </source>
</evidence>
<sequence length="208" mass="22521">MQSSFLTDIAFEAEKALLRDRARAQRARISTGDRAAAARAAASHFGEGVEVPPDAVVALYWPIRDEIDCRPLLARLMDGGQAVCLPVVEGDDAPLLLRLWEAGTPLYPSGFGTLAPVETAPVAVPDIMVIPLLGFDRMGTRLGYGRGYYDRTIANLPRRPLLVGYAFAAQEVPAIPRAPHDVPLDLIVTEHGVRRFARPADAEPEPSS</sequence>
<accession>A0A433XKN4</accession>
<keyword evidence="3 4" id="KW-0067">ATP-binding</keyword>
<dbReference type="PANTHER" id="PTHR23407">
    <property type="entry name" value="ATPASE INHIBITOR/5-FORMYLTETRAHYDROFOLATE CYCLO-LIGASE"/>
    <property type="match status" value="1"/>
</dbReference>
<dbReference type="OrthoDB" id="9801938at2"/>
<comment type="cofactor">
    <cofactor evidence="5">
        <name>Mg(2+)</name>
        <dbReference type="ChEBI" id="CHEBI:18420"/>
    </cofactor>
</comment>
<comment type="catalytic activity">
    <reaction evidence="5">
        <text>(6S)-5-formyl-5,6,7,8-tetrahydrofolate + ATP = (6R)-5,10-methenyltetrahydrofolate + ADP + phosphate</text>
        <dbReference type="Rhea" id="RHEA:10488"/>
        <dbReference type="ChEBI" id="CHEBI:30616"/>
        <dbReference type="ChEBI" id="CHEBI:43474"/>
        <dbReference type="ChEBI" id="CHEBI:57455"/>
        <dbReference type="ChEBI" id="CHEBI:57457"/>
        <dbReference type="ChEBI" id="CHEBI:456216"/>
        <dbReference type="EC" id="6.3.3.2"/>
    </reaction>
</comment>
<dbReference type="SUPFAM" id="SSF100950">
    <property type="entry name" value="NagB/RpiA/CoA transferase-like"/>
    <property type="match status" value="1"/>
</dbReference>
<feature type="binding site" evidence="4">
    <location>
        <begin position="15"/>
        <end position="19"/>
    </location>
    <ligand>
        <name>ATP</name>
        <dbReference type="ChEBI" id="CHEBI:30616"/>
    </ligand>
</feature>
<evidence type="ECO:0000256" key="4">
    <source>
        <dbReference type="PIRSR" id="PIRSR006806-1"/>
    </source>
</evidence>
<dbReference type="Gene3D" id="3.40.50.10420">
    <property type="entry name" value="NagB/RpiA/CoA transferase-like"/>
    <property type="match status" value="1"/>
</dbReference>
<keyword evidence="6" id="KW-0436">Ligase</keyword>